<feature type="transmembrane region" description="Helical" evidence="1">
    <location>
        <begin position="108"/>
        <end position="126"/>
    </location>
</feature>
<feature type="transmembrane region" description="Helical" evidence="1">
    <location>
        <begin position="132"/>
        <end position="151"/>
    </location>
</feature>
<sequence>MEFGFSIVGVVFLAMLFIPNIKWGRNQPAGYAELSKHENRALLVLERIGEVACSCAAVIFVCPQGFSFPWGIWLCLAILLMVLYEIAWIRYFKGGERLDGMYQPLGPIPVPIASLPVAAFALLGIWCQSPITVLAAVVLGIGHIGIHIGHLRELTQ</sequence>
<feature type="transmembrane region" description="Helical" evidence="1">
    <location>
        <begin position="6"/>
        <end position="23"/>
    </location>
</feature>
<keyword evidence="1" id="KW-1133">Transmembrane helix</keyword>
<feature type="transmembrane region" description="Helical" evidence="1">
    <location>
        <begin position="67"/>
        <end position="87"/>
    </location>
</feature>
<organism evidence="2">
    <name type="scientific">uncultured bacterium Contig224</name>
    <dbReference type="NCBI Taxonomy" id="1393538"/>
    <lineage>
        <taxon>Bacteria</taxon>
        <taxon>environmental samples</taxon>
    </lineage>
</organism>
<keyword evidence="1" id="KW-0812">Transmembrane</keyword>
<accession>W0FL95</accession>
<proteinExistence type="predicted"/>
<protein>
    <submittedName>
        <fullName evidence="2">Uncharacterized protein</fullName>
    </submittedName>
</protein>
<dbReference type="AlphaFoldDB" id="W0FL95"/>
<feature type="transmembrane region" description="Helical" evidence="1">
    <location>
        <begin position="44"/>
        <end position="61"/>
    </location>
</feature>
<evidence type="ECO:0000313" key="2">
    <source>
        <dbReference type="EMBL" id="AHF24234.1"/>
    </source>
</evidence>
<evidence type="ECO:0000256" key="1">
    <source>
        <dbReference type="SAM" id="Phobius"/>
    </source>
</evidence>
<keyword evidence="1" id="KW-0472">Membrane</keyword>
<reference evidence="2" key="1">
    <citation type="journal article" date="2013" name="PLoS ONE">
        <title>Metagenomic insights into the carbohydrate-active enzymes carried by the microorganisms adhering to solid digesta in the rumen of cows.</title>
        <authorList>
            <person name="Wang L."/>
            <person name="Hatem A."/>
            <person name="Catalyurek U.V."/>
            <person name="Morrison M."/>
            <person name="Yu Z."/>
        </authorList>
    </citation>
    <scope>NUCLEOTIDE SEQUENCE</scope>
</reference>
<dbReference type="EMBL" id="KC246788">
    <property type="protein sequence ID" value="AHF24234.1"/>
    <property type="molecule type" value="Genomic_DNA"/>
</dbReference>
<name>W0FL95_9BACT</name>